<accession>A0A543J320</accession>
<dbReference type="PANTHER" id="PTHR43178">
    <property type="entry name" value="DIHYDROLIPOAMIDE ACETYLTRANSFERASE COMPONENT OF PYRUVATE DEHYDROGENASE COMPLEX"/>
    <property type="match status" value="1"/>
</dbReference>
<dbReference type="InterPro" id="IPR023213">
    <property type="entry name" value="CAT-like_dom_sf"/>
</dbReference>
<sequence>MTAQLPSWRKLAAAAWSAPSDPQFYGDMDVDAAALLAYIERVREATGVRLTMTHLVGRAVARALTVVPELRVRPAPGGRVRERESVDVFFIINVKDGKELSGVKVCDADRKTALEIAEEVRTRREAIHNGDGAELDRGKSLVTRLPLLPLRMVLRLGAWLTSDLNLDLSWLGMPRQAFGGAMVTSVGMWGVRRAFSPLAAYYKVPVLVLIGAVEQRPVVVAGEVIARPMMTLTATFDHRYTDGYHAARFAEAVREYCADPTRFEPVPLEPGREGRGRRVPGRQVGVPAGPRVPARGPERGLSDG</sequence>
<dbReference type="EMBL" id="VFPQ01000001">
    <property type="protein sequence ID" value="TQM77226.1"/>
    <property type="molecule type" value="Genomic_DNA"/>
</dbReference>
<dbReference type="PANTHER" id="PTHR43178:SF5">
    <property type="entry name" value="LIPOAMIDE ACYLTRANSFERASE COMPONENT OF BRANCHED-CHAIN ALPHA-KETO ACID DEHYDROGENASE COMPLEX, MITOCHONDRIAL"/>
    <property type="match status" value="1"/>
</dbReference>
<keyword evidence="2 6" id="KW-0808">Transferase</keyword>
<dbReference type="InterPro" id="IPR050743">
    <property type="entry name" value="2-oxoacid_DH_E2_comp"/>
</dbReference>
<evidence type="ECO:0000313" key="6">
    <source>
        <dbReference type="EMBL" id="TQM77226.1"/>
    </source>
</evidence>
<comment type="cofactor">
    <cofactor evidence="1">
        <name>(R)-lipoate</name>
        <dbReference type="ChEBI" id="CHEBI:83088"/>
    </cofactor>
</comment>
<protein>
    <submittedName>
        <fullName evidence="6">Pyruvate dehydrogenase E2 component (Dihydrolipoamide acetyltransferase)</fullName>
    </submittedName>
</protein>
<proteinExistence type="predicted"/>
<keyword evidence="6" id="KW-0670">Pyruvate</keyword>
<keyword evidence="3" id="KW-0012">Acyltransferase</keyword>
<feature type="region of interest" description="Disordered" evidence="4">
    <location>
        <begin position="264"/>
        <end position="304"/>
    </location>
</feature>
<feature type="compositionally biased region" description="Low complexity" evidence="4">
    <location>
        <begin position="281"/>
        <end position="295"/>
    </location>
</feature>
<evidence type="ECO:0000256" key="1">
    <source>
        <dbReference type="ARBA" id="ARBA00001938"/>
    </source>
</evidence>
<feature type="domain" description="2-oxoacid dehydrogenase acyltransferase catalytic" evidence="5">
    <location>
        <begin position="20"/>
        <end position="130"/>
    </location>
</feature>
<dbReference type="Gene3D" id="3.30.559.10">
    <property type="entry name" value="Chloramphenicol acetyltransferase-like domain"/>
    <property type="match status" value="1"/>
</dbReference>
<dbReference type="AlphaFoldDB" id="A0A543J320"/>
<evidence type="ECO:0000256" key="4">
    <source>
        <dbReference type="SAM" id="MobiDB-lite"/>
    </source>
</evidence>
<gene>
    <name evidence="6" type="ORF">FHX40_3983</name>
</gene>
<evidence type="ECO:0000256" key="3">
    <source>
        <dbReference type="ARBA" id="ARBA00023315"/>
    </source>
</evidence>
<comment type="caution">
    <text evidence="6">The sequence shown here is derived from an EMBL/GenBank/DDBJ whole genome shotgun (WGS) entry which is preliminary data.</text>
</comment>
<dbReference type="InterPro" id="IPR001078">
    <property type="entry name" value="2-oxoacid_DH_actylTfrase"/>
</dbReference>
<dbReference type="GO" id="GO:0005737">
    <property type="term" value="C:cytoplasm"/>
    <property type="evidence" value="ECO:0007669"/>
    <property type="project" value="TreeGrafter"/>
</dbReference>
<dbReference type="Pfam" id="PF00198">
    <property type="entry name" value="2-oxoacid_dh"/>
    <property type="match status" value="2"/>
</dbReference>
<organism evidence="6 7">
    <name type="scientific">Thermopolyspora flexuosa</name>
    <dbReference type="NCBI Taxonomy" id="103836"/>
    <lineage>
        <taxon>Bacteria</taxon>
        <taxon>Bacillati</taxon>
        <taxon>Actinomycetota</taxon>
        <taxon>Actinomycetes</taxon>
        <taxon>Streptosporangiales</taxon>
        <taxon>Streptosporangiaceae</taxon>
        <taxon>Thermopolyspora</taxon>
    </lineage>
</organism>
<evidence type="ECO:0000313" key="7">
    <source>
        <dbReference type="Proteomes" id="UP000319213"/>
    </source>
</evidence>
<name>A0A543J320_9ACTN</name>
<evidence type="ECO:0000256" key="2">
    <source>
        <dbReference type="ARBA" id="ARBA00022679"/>
    </source>
</evidence>
<dbReference type="Proteomes" id="UP000319213">
    <property type="component" value="Unassembled WGS sequence"/>
</dbReference>
<dbReference type="SUPFAM" id="SSF52777">
    <property type="entry name" value="CoA-dependent acyltransferases"/>
    <property type="match status" value="1"/>
</dbReference>
<feature type="domain" description="2-oxoacid dehydrogenase acyltransferase catalytic" evidence="5">
    <location>
        <begin position="182"/>
        <end position="262"/>
    </location>
</feature>
<dbReference type="OrthoDB" id="9805770at2"/>
<evidence type="ECO:0000259" key="5">
    <source>
        <dbReference type="Pfam" id="PF00198"/>
    </source>
</evidence>
<keyword evidence="7" id="KW-1185">Reference proteome</keyword>
<dbReference type="GO" id="GO:0031405">
    <property type="term" value="F:lipoic acid binding"/>
    <property type="evidence" value="ECO:0007669"/>
    <property type="project" value="TreeGrafter"/>
</dbReference>
<dbReference type="GO" id="GO:0016407">
    <property type="term" value="F:acetyltransferase activity"/>
    <property type="evidence" value="ECO:0007669"/>
    <property type="project" value="TreeGrafter"/>
</dbReference>
<reference evidence="6 7" key="1">
    <citation type="submission" date="2019-06" db="EMBL/GenBank/DDBJ databases">
        <title>Sequencing the genomes of 1000 actinobacteria strains.</title>
        <authorList>
            <person name="Klenk H.-P."/>
        </authorList>
    </citation>
    <scope>NUCLEOTIDE SEQUENCE [LARGE SCALE GENOMIC DNA]</scope>
    <source>
        <strain evidence="6 7">DSM 43186</strain>
    </source>
</reference>
<dbReference type="RefSeq" id="WP_142260994.1">
    <property type="nucleotide sequence ID" value="NZ_BMPV01000002.1"/>
</dbReference>